<feature type="compositionally biased region" description="Polar residues" evidence="1">
    <location>
        <begin position="168"/>
        <end position="179"/>
    </location>
</feature>
<evidence type="ECO:0000256" key="1">
    <source>
        <dbReference type="SAM" id="MobiDB-lite"/>
    </source>
</evidence>
<feature type="region of interest" description="Disordered" evidence="1">
    <location>
        <begin position="157"/>
        <end position="179"/>
    </location>
</feature>
<name>X6N023_RETFI</name>
<sequence>ISKSLLALITSSNILKKQSSNINYRFLKKKKKKKKITNTKVFYCSPIILHIYVYIYKCCDILKIAKDVMNMVSNNYSAVDNENKEEKTEVILELEAFHSSNIQLVDDLQFLKLSGVQVFISKMDRIHTVKITFDPSIAPHFIVLVDEEKYGSVRGQQNDNGMQIDLAQPSSTDTNSSSIQLSSNKDQFLKDFDLASKDKSITTIVGALNFFLYNFKA</sequence>
<comment type="caution">
    <text evidence="2">The sequence shown here is derived from an EMBL/GenBank/DDBJ whole genome shotgun (WGS) entry which is preliminary data.</text>
</comment>
<gene>
    <name evidence="2" type="ORF">RFI_17855</name>
</gene>
<dbReference type="Proteomes" id="UP000023152">
    <property type="component" value="Unassembled WGS sequence"/>
</dbReference>
<protein>
    <submittedName>
        <fullName evidence="2">Uncharacterized protein</fullName>
    </submittedName>
</protein>
<proteinExistence type="predicted"/>
<dbReference type="AlphaFoldDB" id="X6N023"/>
<reference evidence="2 3" key="1">
    <citation type="journal article" date="2013" name="Curr. Biol.">
        <title>The Genome of the Foraminiferan Reticulomyxa filosa.</title>
        <authorList>
            <person name="Glockner G."/>
            <person name="Hulsmann N."/>
            <person name="Schleicher M."/>
            <person name="Noegel A.A."/>
            <person name="Eichinger L."/>
            <person name="Gallinger C."/>
            <person name="Pawlowski J."/>
            <person name="Sierra R."/>
            <person name="Euteneuer U."/>
            <person name="Pillet L."/>
            <person name="Moustafa A."/>
            <person name="Platzer M."/>
            <person name="Groth M."/>
            <person name="Szafranski K."/>
            <person name="Schliwa M."/>
        </authorList>
    </citation>
    <scope>NUCLEOTIDE SEQUENCE [LARGE SCALE GENOMIC DNA]</scope>
</reference>
<evidence type="ECO:0000313" key="2">
    <source>
        <dbReference type="EMBL" id="ETO19376.1"/>
    </source>
</evidence>
<organism evidence="2 3">
    <name type="scientific">Reticulomyxa filosa</name>
    <dbReference type="NCBI Taxonomy" id="46433"/>
    <lineage>
        <taxon>Eukaryota</taxon>
        <taxon>Sar</taxon>
        <taxon>Rhizaria</taxon>
        <taxon>Retaria</taxon>
        <taxon>Foraminifera</taxon>
        <taxon>Monothalamids</taxon>
        <taxon>Reticulomyxidae</taxon>
        <taxon>Reticulomyxa</taxon>
    </lineage>
</organism>
<feature type="non-terminal residue" evidence="2">
    <location>
        <position position="1"/>
    </location>
</feature>
<keyword evidence="3" id="KW-1185">Reference proteome</keyword>
<accession>X6N023</accession>
<evidence type="ECO:0000313" key="3">
    <source>
        <dbReference type="Proteomes" id="UP000023152"/>
    </source>
</evidence>
<dbReference type="EMBL" id="ASPP01013721">
    <property type="protein sequence ID" value="ETO19376.1"/>
    <property type="molecule type" value="Genomic_DNA"/>
</dbReference>